<dbReference type="InParanoid" id="A0A6P8Z3X8"/>
<dbReference type="KEGG" id="tpal:117648644"/>
<keyword evidence="1" id="KW-0732">Signal</keyword>
<evidence type="ECO:0000313" key="3">
    <source>
        <dbReference type="Proteomes" id="UP000515158"/>
    </source>
</evidence>
<feature type="chain" id="PRO_5027597139" evidence="1">
    <location>
        <begin position="34"/>
        <end position="339"/>
    </location>
</feature>
<reference evidence="4" key="1">
    <citation type="submission" date="2025-08" db="UniProtKB">
        <authorList>
            <consortium name="RefSeq"/>
        </authorList>
    </citation>
    <scope>IDENTIFICATION</scope>
    <source>
        <tissue evidence="4">Total insect</tissue>
    </source>
</reference>
<name>A0A6P8Z3X8_THRPL</name>
<dbReference type="AlphaFoldDB" id="A0A6P8Z3X8"/>
<keyword evidence="3" id="KW-1185">Reference proteome</keyword>
<evidence type="ECO:0000256" key="1">
    <source>
        <dbReference type="SAM" id="SignalP"/>
    </source>
</evidence>
<feature type="domain" description="DUF4773" evidence="2">
    <location>
        <begin position="139"/>
        <end position="258"/>
    </location>
</feature>
<dbReference type="PANTHER" id="PTHR36299:SF4">
    <property type="entry name" value="GH07892P-RELATED"/>
    <property type="match status" value="1"/>
</dbReference>
<dbReference type="Pfam" id="PF15998">
    <property type="entry name" value="DUF4773"/>
    <property type="match status" value="1"/>
</dbReference>
<dbReference type="OrthoDB" id="8195249at2759"/>
<feature type="signal peptide" evidence="1">
    <location>
        <begin position="1"/>
        <end position="33"/>
    </location>
</feature>
<dbReference type="Proteomes" id="UP000515158">
    <property type="component" value="Unplaced"/>
</dbReference>
<sequence length="339" mass="35841">MGTPGASSASSQPSARLVAVLAIAMLAVHSAGAASVLRAAPRAASAAAEPSAATDSPLLESTLATLATQGEELDAATLQALSALSRLGSLQDDAGTLEIQVPGDVWGLADSLLRDGNKPSERISVPFLPSILPHVNTSCSCQNWQCSCCATVEITPLKRNKTGCATLSYVKDQLAVVLRLSLNNRTLAERELISGSHPPPFCFPVPQLPVITVCLRFSNISLTNDAKIQACAAVEMGLVFTSPLIRLRFGCLRIGPGGVGWSSKPVTHSLNSGADIETDALQQFAAAINATDKDQQFLLLQSILRQDSGVFSEPQPVQLSRSSKSTWPNYQQRIRMIPD</sequence>
<dbReference type="GeneID" id="117648644"/>
<dbReference type="RefSeq" id="XP_034247183.1">
    <property type="nucleotide sequence ID" value="XM_034391292.1"/>
</dbReference>
<organism evidence="4">
    <name type="scientific">Thrips palmi</name>
    <name type="common">Melon thrips</name>
    <dbReference type="NCBI Taxonomy" id="161013"/>
    <lineage>
        <taxon>Eukaryota</taxon>
        <taxon>Metazoa</taxon>
        <taxon>Ecdysozoa</taxon>
        <taxon>Arthropoda</taxon>
        <taxon>Hexapoda</taxon>
        <taxon>Insecta</taxon>
        <taxon>Pterygota</taxon>
        <taxon>Neoptera</taxon>
        <taxon>Paraneoptera</taxon>
        <taxon>Thysanoptera</taxon>
        <taxon>Terebrantia</taxon>
        <taxon>Thripoidea</taxon>
        <taxon>Thripidae</taxon>
        <taxon>Thrips</taxon>
    </lineage>
</organism>
<protein>
    <submittedName>
        <fullName evidence="4">Uncharacterized protein LOC117648644</fullName>
    </submittedName>
</protein>
<evidence type="ECO:0000313" key="4">
    <source>
        <dbReference type="RefSeq" id="XP_034247183.1"/>
    </source>
</evidence>
<evidence type="ECO:0000259" key="2">
    <source>
        <dbReference type="Pfam" id="PF15998"/>
    </source>
</evidence>
<proteinExistence type="predicted"/>
<dbReference type="PANTHER" id="PTHR36299">
    <property type="entry name" value="AGAP008005-PA"/>
    <property type="match status" value="1"/>
</dbReference>
<accession>A0A6P8Z3X8</accession>
<dbReference type="InterPro" id="IPR031941">
    <property type="entry name" value="DUF4773"/>
</dbReference>
<gene>
    <name evidence="4" type="primary">LOC117648644</name>
</gene>